<evidence type="ECO:0000313" key="1">
    <source>
        <dbReference type="EMBL" id="SCU89357.1"/>
    </source>
</evidence>
<dbReference type="AlphaFoldDB" id="A0A1G4JGB2"/>
<name>A0A1G4JGB2_9SACH</name>
<protein>
    <submittedName>
        <fullName evidence="1">LAMI_0D13278g1_1</fullName>
    </submittedName>
</protein>
<gene>
    <name evidence="1" type="ORF">LAMI_0D13278G</name>
</gene>
<evidence type="ECO:0000313" key="2">
    <source>
        <dbReference type="Proteomes" id="UP000191024"/>
    </source>
</evidence>
<organism evidence="1 2">
    <name type="scientific">Lachancea mirantina</name>
    <dbReference type="NCBI Taxonomy" id="1230905"/>
    <lineage>
        <taxon>Eukaryota</taxon>
        <taxon>Fungi</taxon>
        <taxon>Dikarya</taxon>
        <taxon>Ascomycota</taxon>
        <taxon>Saccharomycotina</taxon>
        <taxon>Saccharomycetes</taxon>
        <taxon>Saccharomycetales</taxon>
        <taxon>Saccharomycetaceae</taxon>
        <taxon>Lachancea</taxon>
    </lineage>
</organism>
<dbReference type="OrthoDB" id="4069973at2759"/>
<sequence length="625" mass="70514">MASTELKQWLTQMAWAGRCSIKARYVRYKNNHQRLPAKRLKGIDSIAPSKLLKKKVIVNKDVSSISIPALQGLILQDIQSQNIIFEFCKPSHRVFLSKKSPQIADQVKLQKPLENELKFRSLFQNVVRDTYGSEVFPDFELIGDQVSRRAFFANTLQLAAIQKNGERRNISALWPSLDLSMGCRGIALSKTPQSENLSKVIHPITLQELPVFFAFDSQCTTGALSLFPSMVKEHAKYFERDLFTETVFPTRRCTAHEMATMLSIASNLQKGTPAKMSDYLTVSDLSTKASNSLIHTPRTVSQLLGALDKGSFRKTAPEGQRGKMCSTDILRGSVISNKVTDVGIKEEYCKISILYSIFRNSRRMAIRFQEVKAAEDANEFLAWDKAILEKLSELNGLAEPQSSDDMVVLKYKFDSFMKALNSYNCTIVAEARAYYADSSKPPSVRQKTMMRVLSYVVSENRWLPHIYPNLYDEINRGIPESLPTIEDIGFSGANKGQELFALCEILLGFEDTAIESTRREESKLKNIDERTQLNDFKLVVLTSNENFVPHEELLRATTKLPFQMVKDTQEVTRVSFSECIAKTSCAGDTIVYLYKTKRTSGARSKIDAILSDALHSTKSIEKMSI</sequence>
<proteinExistence type="predicted"/>
<accession>A0A1G4JGB2</accession>
<dbReference type="Proteomes" id="UP000191024">
    <property type="component" value="Chromosome D"/>
</dbReference>
<dbReference type="EMBL" id="LT598463">
    <property type="protein sequence ID" value="SCU89357.1"/>
    <property type="molecule type" value="Genomic_DNA"/>
</dbReference>
<keyword evidence="2" id="KW-1185">Reference proteome</keyword>
<reference evidence="1 2" key="1">
    <citation type="submission" date="2016-03" db="EMBL/GenBank/DDBJ databases">
        <authorList>
            <person name="Devillers H."/>
        </authorList>
    </citation>
    <scope>NUCLEOTIDE SEQUENCE [LARGE SCALE GENOMIC DNA]</scope>
    <source>
        <strain evidence="1">CBS 11717</strain>
    </source>
</reference>